<dbReference type="InterPro" id="IPR006468">
    <property type="entry name" value="NarG"/>
</dbReference>
<dbReference type="SUPFAM" id="SSF53706">
    <property type="entry name" value="Formate dehydrogenase/DMSO reductase, domains 1-3"/>
    <property type="match status" value="1"/>
</dbReference>
<keyword evidence="17" id="KW-1185">Reference proteome</keyword>
<evidence type="ECO:0000256" key="14">
    <source>
        <dbReference type="ARBA" id="ARBA00048294"/>
    </source>
</evidence>
<dbReference type="GO" id="GO:0009325">
    <property type="term" value="C:nitrate reductase complex"/>
    <property type="evidence" value="ECO:0007669"/>
    <property type="project" value="InterPro"/>
</dbReference>
<name>A0A0U4FGY7_9BACI</name>
<evidence type="ECO:0000313" key="17">
    <source>
        <dbReference type="Proteomes" id="UP000050331"/>
    </source>
</evidence>
<comment type="cofactor">
    <cofactor evidence="1">
        <name>Mo-bis(molybdopterin guanine dinucleotide)</name>
        <dbReference type="ChEBI" id="CHEBI:60539"/>
    </cofactor>
</comment>
<evidence type="ECO:0000259" key="15">
    <source>
        <dbReference type="PROSITE" id="PS51669"/>
    </source>
</evidence>
<dbReference type="InterPro" id="IPR027467">
    <property type="entry name" value="MopterinOxRdtase_cofactor_BS"/>
</dbReference>
<keyword evidence="8" id="KW-0500">Molybdenum</keyword>
<evidence type="ECO:0000256" key="13">
    <source>
        <dbReference type="ARBA" id="ARBA00023136"/>
    </source>
</evidence>
<evidence type="ECO:0000313" key="16">
    <source>
        <dbReference type="EMBL" id="ALX47902.1"/>
    </source>
</evidence>
<comment type="subcellular location">
    <subcellularLocation>
        <location evidence="3">Cell membrane</location>
        <topology evidence="3">Peripheral membrane protein</topology>
    </subcellularLocation>
</comment>
<keyword evidence="11" id="KW-0408">Iron</keyword>
<evidence type="ECO:0000256" key="10">
    <source>
        <dbReference type="ARBA" id="ARBA00023002"/>
    </source>
</evidence>
<dbReference type="Pfam" id="PF00384">
    <property type="entry name" value="Molybdopterin"/>
    <property type="match status" value="1"/>
</dbReference>
<evidence type="ECO:0000256" key="11">
    <source>
        <dbReference type="ARBA" id="ARBA00023004"/>
    </source>
</evidence>
<evidence type="ECO:0000256" key="3">
    <source>
        <dbReference type="ARBA" id="ARBA00004202"/>
    </source>
</evidence>
<dbReference type="InterPro" id="IPR006657">
    <property type="entry name" value="MoPterin_dinucl-bd_dom"/>
</dbReference>
<dbReference type="EC" id="1.7.5.1" evidence="5"/>
<dbReference type="EMBL" id="CP013862">
    <property type="protein sequence ID" value="ALX47902.1"/>
    <property type="molecule type" value="Genomic_DNA"/>
</dbReference>
<evidence type="ECO:0000256" key="8">
    <source>
        <dbReference type="ARBA" id="ARBA00022505"/>
    </source>
</evidence>
<evidence type="ECO:0000256" key="4">
    <source>
        <dbReference type="ARBA" id="ARBA00010312"/>
    </source>
</evidence>
<proteinExistence type="inferred from homology"/>
<comment type="similarity">
    <text evidence="4">Belongs to the prokaryotic molybdopterin-containing oxidoreductase family.</text>
</comment>
<dbReference type="NCBIfam" id="TIGR01580">
    <property type="entry name" value="narG"/>
    <property type="match status" value="1"/>
</dbReference>
<dbReference type="Pfam" id="PF01568">
    <property type="entry name" value="Molydop_binding"/>
    <property type="match status" value="1"/>
</dbReference>
<evidence type="ECO:0000256" key="7">
    <source>
        <dbReference type="ARBA" id="ARBA00022485"/>
    </source>
</evidence>
<dbReference type="InterPro" id="IPR037943">
    <property type="entry name" value="MopB_CT_Nitrate-R-NarG-like"/>
</dbReference>
<dbReference type="InterPro" id="IPR044906">
    <property type="entry name" value="Nitr_red_alph_N_sf"/>
</dbReference>
<comment type="cofactor">
    <cofactor evidence="2">
        <name>[4Fe-4S] cluster</name>
        <dbReference type="ChEBI" id="CHEBI:49883"/>
    </cofactor>
</comment>
<dbReference type="GO" id="GO:0042126">
    <property type="term" value="P:nitrate metabolic process"/>
    <property type="evidence" value="ECO:0007669"/>
    <property type="project" value="InterPro"/>
</dbReference>
<dbReference type="PANTHER" id="PTHR43105">
    <property type="entry name" value="RESPIRATORY NITRATE REDUCTASE"/>
    <property type="match status" value="1"/>
</dbReference>
<dbReference type="InterPro" id="IPR050123">
    <property type="entry name" value="Prok_molybdopt-oxidoreductase"/>
</dbReference>
<evidence type="ECO:0000256" key="1">
    <source>
        <dbReference type="ARBA" id="ARBA00001942"/>
    </source>
</evidence>
<keyword evidence="7" id="KW-0004">4Fe-4S</keyword>
<comment type="catalytic activity">
    <reaction evidence="14">
        <text>nitrate + a quinol = a quinone + nitrite + H2O</text>
        <dbReference type="Rhea" id="RHEA:56144"/>
        <dbReference type="ChEBI" id="CHEBI:15377"/>
        <dbReference type="ChEBI" id="CHEBI:16301"/>
        <dbReference type="ChEBI" id="CHEBI:17632"/>
        <dbReference type="ChEBI" id="CHEBI:24646"/>
        <dbReference type="ChEBI" id="CHEBI:132124"/>
        <dbReference type="EC" id="1.7.5.1"/>
    </reaction>
</comment>
<keyword evidence="9" id="KW-0479">Metal-binding</keyword>
<protein>
    <recommendedName>
        <fullName evidence="5">nitrate reductase (quinone)</fullName>
        <ecNumber evidence="5">1.7.5.1</ecNumber>
    </recommendedName>
</protein>
<dbReference type="PANTHER" id="PTHR43105:SF2">
    <property type="entry name" value="RESPIRATORY NITRATE REDUCTASE 2 ALPHA CHAIN"/>
    <property type="match status" value="1"/>
</dbReference>
<sequence>MGAVQLVRSSNKLFDKLKHIKTGSKLNQGWAEESPRPRDSEDIYRRRWQHDKIVRSTHGVNCTGSCSWKIYVKDGIITSETQQTDYPSTGDDFPEYEPRGCPRGANFSWYTYSPIRVKYPYVRSDLYELWKEERNNNNDPVEAWENIVSNPDKRQRYVKARGKGGFVRATWQDMCEMIASASIQTIKKYGPDRVAGFSPIPAMSMISYSSGTRFLSLIGGTILSFYDWYADLPPASPQVWGEQTDVPESADWYNSKYFIIWGTNLPQTRTPDAHFMVEARYNGTKVVGVSPDYAEYEKFADIWLPAKAGTDAALAMAMTHVILKEFYVNKETPYFNSYAKKFTDLPYLVTLNEQNGEYRSDRFLRSSDINDAHELGEWKTLVWDAETDHLETPNGSMGFRWDGGSKWNLELDKENGSLIDPKLSFIDKSDETVMVSFPYFAEQDGDIVRRGVPVRHIQDADGKTVKVTTVYDLMMAHTGVGRGLEGDYPVDYDDPKPYTPAWQETITGVNKNHVIKVAKEFADNAERTKGKSMIAMGGGTNHWYHSDQIYRAILNLVLLTGSQGVNGGGWAHYVGQEKVRPQEGWQQVAFAGDWQKAPRHQNGTSYFYFITDQFRYEPIPEEPEQTEWGSKYNSMHPADLNALSARLGWLPSYPQFSQNSIDLVKESRERGAQSEQEVIDDVVGQIKEEKIDWAIENPDDPRNFPRVFFNWRSNLLGDSGKGHEFFVKHLIGGDNQVLAEPENSWQPETIKTEGEAPTGKADLLISVDFRMTSSGLFSDIVLPAATWYEKNDISSTDLHPFVHPFNAAISPPWEAKSDWNTFREISKVFSELSEKHLPATEELVMSPLGHDSPGEIAQALGKIKDWRKGEVEAIPGKTMPNFKVVDRDYPNVYQKMTTVGPLIKNGYGGKGVTIPGEEVYEDLEKRLGKSKREGIGKGLPDLYNDEQAINAILAMSGATNGKRAVAGWKSLEAKTGQKLEEIAKPRAEEDHTLRDLSIQPRNAISTPVWSGLEKDHRRYSPFTVNTEYNIPWRTLTGRQSFYLDHEMMLDYGEGLPLYLPPLRYGPFLKKEEGVAENDNKSITVRYLTPHQKWGIHTMFTDTTAMSQLFRGWQTIWMNEDDAASIDLKDNDFVEVYNRNGAIAARVVVTYRIPKGMAYMYHAQDRTLGVPATSISKNGGKKRGGTHNSVTRVTLKGTHMIGGYSQLSYGFNYYGPTGHQRDTIAVIRALKEVDWLEN</sequence>
<keyword evidence="10" id="KW-0560">Oxidoreductase</keyword>
<dbReference type="PROSITE" id="PS00551">
    <property type="entry name" value="MOLYBDOPTERIN_PROK_1"/>
    <property type="match status" value="1"/>
</dbReference>
<dbReference type="CDD" id="cd02776">
    <property type="entry name" value="MopB_CT_Nitrate-R-NarG-like"/>
    <property type="match status" value="1"/>
</dbReference>
<dbReference type="GO" id="GO:0005886">
    <property type="term" value="C:plasma membrane"/>
    <property type="evidence" value="ECO:0007669"/>
    <property type="project" value="UniProtKB-SubCell"/>
</dbReference>
<dbReference type="Gene3D" id="3.40.50.12440">
    <property type="match status" value="1"/>
</dbReference>
<evidence type="ECO:0000256" key="2">
    <source>
        <dbReference type="ARBA" id="ARBA00001966"/>
    </source>
</evidence>
<evidence type="ECO:0000256" key="9">
    <source>
        <dbReference type="ARBA" id="ARBA00022723"/>
    </source>
</evidence>
<dbReference type="GO" id="GO:0160182">
    <property type="term" value="F:nitrate reductase (quinone) activity"/>
    <property type="evidence" value="ECO:0007669"/>
    <property type="project" value="UniProtKB-EC"/>
</dbReference>
<organism evidence="16 17">
    <name type="scientific">Lentibacillus amyloliquefaciens</name>
    <dbReference type="NCBI Taxonomy" id="1472767"/>
    <lineage>
        <taxon>Bacteria</taxon>
        <taxon>Bacillati</taxon>
        <taxon>Bacillota</taxon>
        <taxon>Bacilli</taxon>
        <taxon>Bacillales</taxon>
        <taxon>Bacillaceae</taxon>
        <taxon>Lentibacillus</taxon>
    </lineage>
</organism>
<dbReference type="InterPro" id="IPR006963">
    <property type="entry name" value="Mopterin_OxRdtase_4Fe-4S_dom"/>
</dbReference>
<dbReference type="InterPro" id="IPR006656">
    <property type="entry name" value="Mopterin_OxRdtase"/>
</dbReference>
<keyword evidence="6" id="KW-1003">Cell membrane</keyword>
<dbReference type="SUPFAM" id="SSF50692">
    <property type="entry name" value="ADC-like"/>
    <property type="match status" value="1"/>
</dbReference>
<accession>A0A0U4FGY7</accession>
<gene>
    <name evidence="16" type="primary">narZ</name>
    <name evidence="16" type="ORF">AOX59_04365</name>
</gene>
<dbReference type="CDD" id="cd02750">
    <property type="entry name" value="MopB_Nitrate-R-NarG-like"/>
    <property type="match status" value="1"/>
</dbReference>
<keyword evidence="12" id="KW-0411">Iron-sulfur</keyword>
<evidence type="ECO:0000256" key="6">
    <source>
        <dbReference type="ARBA" id="ARBA00022475"/>
    </source>
</evidence>
<feature type="domain" description="4Fe-4S Mo/W bis-MGD-type" evidence="15">
    <location>
        <begin position="51"/>
        <end position="115"/>
    </location>
</feature>
<evidence type="ECO:0000256" key="12">
    <source>
        <dbReference type="ARBA" id="ARBA00023014"/>
    </source>
</evidence>
<evidence type="ECO:0000256" key="5">
    <source>
        <dbReference type="ARBA" id="ARBA00012500"/>
    </source>
</evidence>
<reference evidence="16 17" key="1">
    <citation type="submission" date="2016-01" db="EMBL/GenBank/DDBJ databases">
        <title>Complete genome sequence of strain Lentibacillus amyloliquefaciens LAM0015T isolated from saline sediment.</title>
        <authorList>
            <person name="Wang J.-L."/>
            <person name="He M.-X."/>
        </authorList>
    </citation>
    <scope>NUCLEOTIDE SEQUENCE [LARGE SCALE GENOMIC DNA]</scope>
    <source>
        <strain evidence="16 17">LAM0015</strain>
    </source>
</reference>
<dbReference type="GO" id="GO:0046872">
    <property type="term" value="F:metal ion binding"/>
    <property type="evidence" value="ECO:0007669"/>
    <property type="project" value="UniProtKB-KW"/>
</dbReference>
<dbReference type="InterPro" id="IPR009010">
    <property type="entry name" value="Asp_de-COase-like_dom_sf"/>
</dbReference>
<dbReference type="Proteomes" id="UP000050331">
    <property type="component" value="Chromosome"/>
</dbReference>
<keyword evidence="13" id="KW-0472">Membrane</keyword>
<dbReference type="KEGG" id="lao:AOX59_04365"/>
<dbReference type="AlphaFoldDB" id="A0A0U4FGY7"/>
<dbReference type="Gene3D" id="4.10.1200.10">
    <property type="entry name" value="nitrate reductase tail"/>
    <property type="match status" value="1"/>
</dbReference>
<dbReference type="STRING" id="1472767.AOX59_04365"/>
<dbReference type="GO" id="GO:0051539">
    <property type="term" value="F:4 iron, 4 sulfur cluster binding"/>
    <property type="evidence" value="ECO:0007669"/>
    <property type="project" value="UniProtKB-KW"/>
</dbReference>
<dbReference type="SMART" id="SM00926">
    <property type="entry name" value="Molybdop_Fe4S4"/>
    <property type="match status" value="1"/>
</dbReference>
<dbReference type="PROSITE" id="PS51669">
    <property type="entry name" value="4FE4S_MOW_BIS_MGD"/>
    <property type="match status" value="1"/>
</dbReference>
<dbReference type="GO" id="GO:0043546">
    <property type="term" value="F:molybdopterin cofactor binding"/>
    <property type="evidence" value="ECO:0007669"/>
    <property type="project" value="InterPro"/>
</dbReference>